<dbReference type="PANTHER" id="PTHR11129:SF3">
    <property type="entry name" value="PROTEIN PRENYLTRANSFERASE ALPHA SUBUNIT REPEAT-CONTAINING PROTEIN 1"/>
    <property type="match status" value="1"/>
</dbReference>
<comment type="similarity">
    <text evidence="1">Belongs to the protein prenyltransferase subunit alpha family.</text>
</comment>
<dbReference type="PANTHER" id="PTHR11129">
    <property type="entry name" value="PROTEIN FARNESYLTRANSFERASE ALPHA SUBUNIT/RAB GERANYLGERANYL TRANSFERASE ALPHA SUBUNIT"/>
    <property type="match status" value="1"/>
</dbReference>
<keyword evidence="4" id="KW-0677">Repeat</keyword>
<dbReference type="GO" id="GO:0008318">
    <property type="term" value="F:protein prenyltransferase activity"/>
    <property type="evidence" value="ECO:0007669"/>
    <property type="project" value="InterPro"/>
</dbReference>
<evidence type="ECO:0000313" key="5">
    <source>
        <dbReference type="EMBL" id="OAF59624.1"/>
    </source>
</evidence>
<dbReference type="EMBL" id="KV441393">
    <property type="protein sequence ID" value="OAF59624.1"/>
    <property type="molecule type" value="Genomic_DNA"/>
</dbReference>
<protein>
    <submittedName>
        <fullName evidence="5">Uncharacterized protein</fullName>
    </submittedName>
</protein>
<gene>
    <name evidence="5" type="ORF">VC83_03985</name>
</gene>
<dbReference type="AlphaFoldDB" id="A0A177AEM8"/>
<dbReference type="VEuPathDB" id="FungiDB:GMDG_03639"/>
<keyword evidence="3" id="KW-0808">Transferase</keyword>
<sequence length="343" mass="39120">MADDEASEFSPEYEALVGLLNTRLSTGPLDIQILPDASFLLSSGRLAEIVNNTLGVPKDVLAKAFIAARRIFFEHLDNLAEKAELILDSTSVILLFDPEHVTAVNARKRICLGLAYRARSQPEQTKRLKEELWFSKFLVTSKLKRHNKSPTLWSHRRWLIKNLHTLSGLLGPKWVEFEIEEVILISAEHHPKNYYAWDYMRWLIASRPGLDPKTRAGLNRPLARMMQRWCMHHTSDSSGWSFLAWMILRQPDADRRVSEQMQATAGAEVLDYAVLLGLKNLSLWKFLQEILGFARGEEVEGVRFQYLLSLGDLKGGEPRGEALQVFAEKSLMAIGEYEKSCRV</sequence>
<dbReference type="OrthoDB" id="5358702at2759"/>
<dbReference type="RefSeq" id="XP_024324907.1">
    <property type="nucleotide sequence ID" value="XM_024467622.1"/>
</dbReference>
<organism evidence="5">
    <name type="scientific">Pseudogymnoascus destructans</name>
    <dbReference type="NCBI Taxonomy" id="655981"/>
    <lineage>
        <taxon>Eukaryota</taxon>
        <taxon>Fungi</taxon>
        <taxon>Dikarya</taxon>
        <taxon>Ascomycota</taxon>
        <taxon>Pezizomycotina</taxon>
        <taxon>Leotiomycetes</taxon>
        <taxon>Thelebolales</taxon>
        <taxon>Thelebolaceae</taxon>
        <taxon>Pseudogymnoascus</taxon>
    </lineage>
</organism>
<dbReference type="SUPFAM" id="SSF48439">
    <property type="entry name" value="Protein prenylyltransferase"/>
    <property type="match status" value="1"/>
</dbReference>
<evidence type="ECO:0000256" key="3">
    <source>
        <dbReference type="ARBA" id="ARBA00022679"/>
    </source>
</evidence>
<name>A0A177AEM8_9PEZI</name>
<dbReference type="GO" id="GO:0005737">
    <property type="term" value="C:cytoplasm"/>
    <property type="evidence" value="ECO:0007669"/>
    <property type="project" value="TreeGrafter"/>
</dbReference>
<evidence type="ECO:0000256" key="4">
    <source>
        <dbReference type="ARBA" id="ARBA00022737"/>
    </source>
</evidence>
<evidence type="ECO:0000256" key="1">
    <source>
        <dbReference type="ARBA" id="ARBA00006734"/>
    </source>
</evidence>
<dbReference type="Pfam" id="PF01239">
    <property type="entry name" value="PPTA"/>
    <property type="match status" value="2"/>
</dbReference>
<dbReference type="eggNOG" id="ENOG502S6DV">
    <property type="taxonomic scope" value="Eukaryota"/>
</dbReference>
<keyword evidence="2" id="KW-0637">Prenyltransferase</keyword>
<proteinExistence type="inferred from homology"/>
<dbReference type="Proteomes" id="UP000077154">
    <property type="component" value="Unassembled WGS sequence"/>
</dbReference>
<dbReference type="InterPro" id="IPR002088">
    <property type="entry name" value="Prenyl_trans_a"/>
</dbReference>
<evidence type="ECO:0000256" key="2">
    <source>
        <dbReference type="ARBA" id="ARBA00022602"/>
    </source>
</evidence>
<accession>A0A177AEM8</accession>
<reference evidence="5" key="1">
    <citation type="submission" date="2016-03" db="EMBL/GenBank/DDBJ databases">
        <title>Updated assembly of Pseudogymnoascus destructans, the fungus causing white-nose syndrome of bats.</title>
        <authorList>
            <person name="Palmer J.M."/>
            <person name="Drees K.P."/>
            <person name="Foster J.T."/>
            <person name="Lindner D.L."/>
        </authorList>
    </citation>
    <scope>NUCLEOTIDE SEQUENCE [LARGE SCALE GENOMIC DNA]</scope>
    <source>
        <strain evidence="5">20631-21</strain>
    </source>
</reference>
<dbReference type="Gene3D" id="1.25.40.120">
    <property type="entry name" value="Protein prenylyltransferase"/>
    <property type="match status" value="1"/>
</dbReference>
<dbReference type="GeneID" id="36287058"/>